<evidence type="ECO:0000256" key="4">
    <source>
        <dbReference type="ARBA" id="ARBA00023136"/>
    </source>
</evidence>
<evidence type="ECO:0008006" key="9">
    <source>
        <dbReference type="Google" id="ProtNLM"/>
    </source>
</evidence>
<dbReference type="InterPro" id="IPR005828">
    <property type="entry name" value="MFS_sugar_transport-like"/>
</dbReference>
<proteinExistence type="predicted"/>
<keyword evidence="8" id="KW-1185">Reference proteome</keyword>
<dbReference type="Proteomes" id="UP000271889">
    <property type="component" value="Unassembled WGS sequence"/>
</dbReference>
<feature type="transmembrane region" description="Helical" evidence="6">
    <location>
        <begin position="7"/>
        <end position="31"/>
    </location>
</feature>
<reference evidence="7 8" key="1">
    <citation type="submission" date="2018-11" db="EMBL/GenBank/DDBJ databases">
        <authorList>
            <consortium name="Pathogen Informatics"/>
        </authorList>
    </citation>
    <scope>NUCLEOTIDE SEQUENCE [LARGE SCALE GENOMIC DNA]</scope>
</reference>
<gene>
    <name evidence="7" type="ORF">CGOC_LOCUS6938</name>
</gene>
<dbReference type="PANTHER" id="PTHR23503">
    <property type="entry name" value="SOLUTE CARRIER FAMILY 2"/>
    <property type="match status" value="1"/>
</dbReference>
<sequence>FTNIDVLVGFLVGNGFAIVGAILRLLAIWLYRPELLIIGRFLTSMCEAVTYQSCILFLQECSPTEKRGMMTFLSEISYSSMCLVGMMLGTRQLLGNNLVVLTAFPVPFCEFRHSEYGNYEAGSGGEEKGGGGGGGEEEGKGETIREGSFWSAIFFVALFFLPETPKFLLASRADKMAAERSVRFYHGSHCNVDKVLKEIILVSFLDITEGNVSNAFCHFHYFTSHINNSRRHPSSHHGAMCVSTHKLEIPVEALGSGLGIAGTGSS</sequence>
<accession>A0A3P6U5M9</accession>
<protein>
    <recommendedName>
        <fullName evidence="9">Major facilitator superfamily (MFS) profile domain-containing protein</fullName>
    </recommendedName>
</protein>
<dbReference type="GO" id="GO:0016020">
    <property type="term" value="C:membrane"/>
    <property type="evidence" value="ECO:0007669"/>
    <property type="project" value="UniProtKB-SubCell"/>
</dbReference>
<keyword evidence="4 6" id="KW-0472">Membrane</keyword>
<dbReference type="OrthoDB" id="4142200at2759"/>
<evidence type="ECO:0000313" key="7">
    <source>
        <dbReference type="EMBL" id="VDK73454.1"/>
    </source>
</evidence>
<evidence type="ECO:0000256" key="5">
    <source>
        <dbReference type="SAM" id="MobiDB-lite"/>
    </source>
</evidence>
<keyword evidence="2 6" id="KW-0812">Transmembrane</keyword>
<name>A0A3P6U5M9_CYLGO</name>
<dbReference type="InterPro" id="IPR036259">
    <property type="entry name" value="MFS_trans_sf"/>
</dbReference>
<dbReference type="EMBL" id="UYRV01023369">
    <property type="protein sequence ID" value="VDK73454.1"/>
    <property type="molecule type" value="Genomic_DNA"/>
</dbReference>
<evidence type="ECO:0000256" key="2">
    <source>
        <dbReference type="ARBA" id="ARBA00022692"/>
    </source>
</evidence>
<dbReference type="PANTHER" id="PTHR23503:SF29">
    <property type="entry name" value="MAJOR FACILITATOR SUPERFAMILY (MFS) PROFILE DOMAIN-CONTAINING PROTEIN"/>
    <property type="match status" value="1"/>
</dbReference>
<evidence type="ECO:0000313" key="8">
    <source>
        <dbReference type="Proteomes" id="UP000271889"/>
    </source>
</evidence>
<dbReference type="AlphaFoldDB" id="A0A3P6U5M9"/>
<comment type="subcellular location">
    <subcellularLocation>
        <location evidence="1">Membrane</location>
    </subcellularLocation>
</comment>
<dbReference type="Gene3D" id="1.20.1250.20">
    <property type="entry name" value="MFS general substrate transporter like domains"/>
    <property type="match status" value="1"/>
</dbReference>
<evidence type="ECO:0000256" key="1">
    <source>
        <dbReference type="ARBA" id="ARBA00004370"/>
    </source>
</evidence>
<keyword evidence="3 6" id="KW-1133">Transmembrane helix</keyword>
<evidence type="ECO:0000256" key="6">
    <source>
        <dbReference type="SAM" id="Phobius"/>
    </source>
</evidence>
<organism evidence="7 8">
    <name type="scientific">Cylicostephanus goldi</name>
    <name type="common">Nematode worm</name>
    <dbReference type="NCBI Taxonomy" id="71465"/>
    <lineage>
        <taxon>Eukaryota</taxon>
        <taxon>Metazoa</taxon>
        <taxon>Ecdysozoa</taxon>
        <taxon>Nematoda</taxon>
        <taxon>Chromadorea</taxon>
        <taxon>Rhabditida</taxon>
        <taxon>Rhabditina</taxon>
        <taxon>Rhabditomorpha</taxon>
        <taxon>Strongyloidea</taxon>
        <taxon>Strongylidae</taxon>
        <taxon>Cylicostephanus</taxon>
    </lineage>
</organism>
<evidence type="ECO:0000256" key="3">
    <source>
        <dbReference type="ARBA" id="ARBA00022989"/>
    </source>
</evidence>
<feature type="region of interest" description="Disordered" evidence="5">
    <location>
        <begin position="120"/>
        <end position="141"/>
    </location>
</feature>
<feature type="non-terminal residue" evidence="7">
    <location>
        <position position="1"/>
    </location>
</feature>
<dbReference type="GO" id="GO:0015149">
    <property type="term" value="F:hexose transmembrane transporter activity"/>
    <property type="evidence" value="ECO:0007669"/>
    <property type="project" value="TreeGrafter"/>
</dbReference>
<dbReference type="InterPro" id="IPR045263">
    <property type="entry name" value="GLUT"/>
</dbReference>
<dbReference type="Pfam" id="PF00083">
    <property type="entry name" value="Sugar_tr"/>
    <property type="match status" value="1"/>
</dbReference>
<dbReference type="SUPFAM" id="SSF103473">
    <property type="entry name" value="MFS general substrate transporter"/>
    <property type="match status" value="1"/>
</dbReference>